<evidence type="ECO:0000259" key="3">
    <source>
        <dbReference type="PROSITE" id="PS51253"/>
    </source>
</evidence>
<dbReference type="AlphaFoldDB" id="A0A8J5QUE7"/>
<gene>
    <name evidence="4" type="ORF">J8A68_000195</name>
</gene>
<name>A0A8J5QUE7_9ASCO</name>
<feature type="region of interest" description="Disordered" evidence="2">
    <location>
        <begin position="490"/>
        <end position="560"/>
    </location>
</feature>
<accession>A0A8J5QUE7</accession>
<dbReference type="OrthoDB" id="4033386at2759"/>
<dbReference type="PROSITE" id="PS51253">
    <property type="entry name" value="HTH_CENPB"/>
    <property type="match status" value="1"/>
</dbReference>
<proteinExistence type="predicted"/>
<evidence type="ECO:0000256" key="1">
    <source>
        <dbReference type="ARBA" id="ARBA00023125"/>
    </source>
</evidence>
<dbReference type="InterPro" id="IPR004875">
    <property type="entry name" value="DDE_SF_endonuclease_dom"/>
</dbReference>
<protein>
    <recommendedName>
        <fullName evidence="3">HTH CENPB-type domain-containing protein</fullName>
    </recommendedName>
</protein>
<keyword evidence="1" id="KW-0238">DNA-binding</keyword>
<dbReference type="RefSeq" id="XP_049266496.1">
    <property type="nucleotide sequence ID" value="XM_049405677.1"/>
</dbReference>
<organism evidence="4 5">
    <name type="scientific">[Candida] subhashii</name>
    <dbReference type="NCBI Taxonomy" id="561895"/>
    <lineage>
        <taxon>Eukaryota</taxon>
        <taxon>Fungi</taxon>
        <taxon>Dikarya</taxon>
        <taxon>Ascomycota</taxon>
        <taxon>Saccharomycotina</taxon>
        <taxon>Pichiomycetes</taxon>
        <taxon>Debaryomycetaceae</taxon>
        <taxon>Spathaspora</taxon>
    </lineage>
</organism>
<feature type="compositionally biased region" description="Polar residues" evidence="2">
    <location>
        <begin position="502"/>
        <end position="512"/>
    </location>
</feature>
<comment type="caution">
    <text evidence="4">The sequence shown here is derived from an EMBL/GenBank/DDBJ whole genome shotgun (WGS) entry which is preliminary data.</text>
</comment>
<evidence type="ECO:0000313" key="4">
    <source>
        <dbReference type="EMBL" id="KAG7666264.1"/>
    </source>
</evidence>
<keyword evidence="5" id="KW-1185">Reference proteome</keyword>
<dbReference type="InterPro" id="IPR050863">
    <property type="entry name" value="CenT-Element_Derived"/>
</dbReference>
<dbReference type="GO" id="GO:0003677">
    <property type="term" value="F:DNA binding"/>
    <property type="evidence" value="ECO:0007669"/>
    <property type="project" value="UniProtKB-KW"/>
</dbReference>
<evidence type="ECO:0000313" key="5">
    <source>
        <dbReference type="Proteomes" id="UP000694255"/>
    </source>
</evidence>
<reference evidence="4 5" key="1">
    <citation type="journal article" date="2021" name="DNA Res.">
        <title>Genome analysis of Candida subhashii reveals its hybrid nature and dual mitochondrial genome conformations.</title>
        <authorList>
            <person name="Mixao V."/>
            <person name="Hegedusova E."/>
            <person name="Saus E."/>
            <person name="Pryszcz L.P."/>
            <person name="Cillingova A."/>
            <person name="Nosek J."/>
            <person name="Gabaldon T."/>
        </authorList>
    </citation>
    <scope>NUCLEOTIDE SEQUENCE [LARGE SCALE GENOMIC DNA]</scope>
    <source>
        <strain evidence="4 5">CBS 10753</strain>
    </source>
</reference>
<evidence type="ECO:0000256" key="2">
    <source>
        <dbReference type="SAM" id="MobiDB-lite"/>
    </source>
</evidence>
<dbReference type="Proteomes" id="UP000694255">
    <property type="component" value="Unassembled WGS sequence"/>
</dbReference>
<dbReference type="GO" id="GO:0005634">
    <property type="term" value="C:nucleus"/>
    <property type="evidence" value="ECO:0007669"/>
    <property type="project" value="TreeGrafter"/>
</dbReference>
<feature type="compositionally biased region" description="Polar residues" evidence="2">
    <location>
        <begin position="549"/>
        <end position="560"/>
    </location>
</feature>
<sequence>MPSQQQLLIEKLKIEEEAEARLKEAVLLHANQDERPLTKLAADLNVDYDTLYRRVHGSESRKISHNKQRNLTFEEELILENWIKNEYIHGRAASKVRIEQLAVMMMQSRDCYKKLGTKWFYRFRKRHPDIHLKRLKSMPKGRMEGSKYEKLEAWFEKFENTVKSLNILPENIYNMDETAVQVLEQSNDYMAISISAGYRQQEGSTRSELSTSIETISATGKFLQPLFIMKGENFMTTWFDVKGNNIPEFSWGLTVNGWSSTTKACWWLNNIFLEQTKPADPDQWRLLVLDGHASHTSNDFVCLAKKHKVYPLYIPAHSSHLTQPLDLVVFAKVKKYFKKDVVEKIRTSRRLSLEKKEIILSYDDARKRSFTEHSILSAWRRAGLVPYNPSKVLDRPEVIRSPEQEVDTTTEDVSIPMEEDPFIDQIEPAFVDPKRPDAFELNAAAFSNRKSDLFGLHLIRCYQAECNKLQAELVVAQREIEALKAWKEKAETKTKGRRVAASPNSKALNSETMRNKLHEAGATPNGSPIRRKRRRANKTPEGSPRRPSQRSLNSANLSHP</sequence>
<feature type="domain" description="HTH CENPB-type" evidence="3">
    <location>
        <begin position="63"/>
        <end position="133"/>
    </location>
</feature>
<dbReference type="Pfam" id="PF03184">
    <property type="entry name" value="DDE_1"/>
    <property type="match status" value="1"/>
</dbReference>
<dbReference type="PANTHER" id="PTHR19303:SF74">
    <property type="entry name" value="POGO TRANSPOSABLE ELEMENT WITH KRAB DOMAIN"/>
    <property type="match status" value="1"/>
</dbReference>
<dbReference type="GeneID" id="73466996"/>
<dbReference type="EMBL" id="JAGSYN010000026">
    <property type="protein sequence ID" value="KAG7666264.1"/>
    <property type="molecule type" value="Genomic_DNA"/>
</dbReference>
<dbReference type="PANTHER" id="PTHR19303">
    <property type="entry name" value="TRANSPOSON"/>
    <property type="match status" value="1"/>
</dbReference>
<dbReference type="Pfam" id="PF03221">
    <property type="entry name" value="HTH_Tnp_Tc5"/>
    <property type="match status" value="1"/>
</dbReference>
<dbReference type="InterPro" id="IPR006600">
    <property type="entry name" value="HTH_CenpB_DNA-bd_dom"/>
</dbReference>